<proteinExistence type="inferred from homology"/>
<evidence type="ECO:0000313" key="4">
    <source>
        <dbReference type="EMBL" id="THE09293.1"/>
    </source>
</evidence>
<evidence type="ECO:0000259" key="3">
    <source>
        <dbReference type="Pfam" id="PF13490"/>
    </source>
</evidence>
<feature type="domain" description="Putative zinc-finger" evidence="3">
    <location>
        <begin position="10"/>
        <end position="39"/>
    </location>
</feature>
<comment type="similarity">
    <text evidence="1">Belongs to the zinc-associated anti-sigma factor (ZAS) superfamily. Anti-sigma-W factor family.</text>
</comment>
<gene>
    <name evidence="4" type="ORF">E1I69_22945</name>
</gene>
<dbReference type="SUPFAM" id="SSF51338">
    <property type="entry name" value="Composite domain of metallo-dependent hydrolases"/>
    <property type="match status" value="1"/>
</dbReference>
<dbReference type="Pfam" id="PF13490">
    <property type="entry name" value="zf-HC2"/>
    <property type="match status" value="1"/>
</dbReference>
<dbReference type="EMBL" id="SLUB01000089">
    <property type="protein sequence ID" value="THE09293.1"/>
    <property type="molecule type" value="Genomic_DNA"/>
</dbReference>
<dbReference type="GO" id="GO:0016810">
    <property type="term" value="F:hydrolase activity, acting on carbon-nitrogen (but not peptide) bonds"/>
    <property type="evidence" value="ECO:0007669"/>
    <property type="project" value="InterPro"/>
</dbReference>
<dbReference type="OrthoDB" id="9782842at2"/>
<organism evidence="4 5">
    <name type="scientific">Bacillus timonensis</name>
    <dbReference type="NCBI Taxonomy" id="1033734"/>
    <lineage>
        <taxon>Bacteria</taxon>
        <taxon>Bacillati</taxon>
        <taxon>Bacillota</taxon>
        <taxon>Bacilli</taxon>
        <taxon>Bacillales</taxon>
        <taxon>Bacillaceae</taxon>
        <taxon>Bacillus</taxon>
    </lineage>
</organism>
<dbReference type="STRING" id="1033734.GCA_000285535_04428"/>
<dbReference type="Gene3D" id="1.10.10.1320">
    <property type="entry name" value="Anti-sigma factor, zinc-finger domain"/>
    <property type="match status" value="1"/>
</dbReference>
<dbReference type="InterPro" id="IPR011059">
    <property type="entry name" value="Metal-dep_hydrolase_composite"/>
</dbReference>
<evidence type="ECO:0000256" key="2">
    <source>
        <dbReference type="ARBA" id="ARBA00024438"/>
    </source>
</evidence>
<dbReference type="AlphaFoldDB" id="A0A4V3V6Z4"/>
<comment type="caution">
    <text evidence="4">The sequence shown here is derived from an EMBL/GenBank/DDBJ whole genome shotgun (WGS) entry which is preliminary data.</text>
</comment>
<protein>
    <recommendedName>
        <fullName evidence="2">Anti-sigma-W factor RsiW</fullName>
    </recommendedName>
</protein>
<dbReference type="Proteomes" id="UP000306477">
    <property type="component" value="Unassembled WGS sequence"/>
</dbReference>
<dbReference type="InterPro" id="IPR027383">
    <property type="entry name" value="Znf_put"/>
</dbReference>
<dbReference type="RefSeq" id="WP_136381846.1">
    <property type="nucleotide sequence ID" value="NZ_SLUB01000089.1"/>
</dbReference>
<accession>A0A4V3V6Z4</accession>
<evidence type="ECO:0000313" key="5">
    <source>
        <dbReference type="Proteomes" id="UP000306477"/>
    </source>
</evidence>
<dbReference type="InterPro" id="IPR041916">
    <property type="entry name" value="Anti_sigma_zinc_sf"/>
</dbReference>
<keyword evidence="5" id="KW-1185">Reference proteome</keyword>
<name>A0A4V3V6Z4_9BACI</name>
<sequence>MNCSENNMIELMHNYLDEDISEEEEKLLREHLLTCESCHQYFHELKKTIALVQSTSHISAPNDFTLKVMQNLPKEKRTVSFRRWFREHPMLTAASLFLLLMAGSLISVWSESEQFSVSKQPNLIVENNTVIVPEGETIKGDVVVKNGKIVIEGEVDGDVTVINGENYMASAGNVTGNIKEVNQMFEWLWYHIKKVGTDAIHIFDQEE</sequence>
<evidence type="ECO:0000256" key="1">
    <source>
        <dbReference type="ARBA" id="ARBA00024353"/>
    </source>
</evidence>
<reference evidence="4 5" key="1">
    <citation type="journal article" date="2019" name="Indoor Air">
        <title>Impacts of indoor surface finishes on bacterial viability.</title>
        <authorList>
            <person name="Hu J."/>
            <person name="Maamar S.B."/>
            <person name="Glawe A.J."/>
            <person name="Gottel N."/>
            <person name="Gilbert J.A."/>
            <person name="Hartmann E.M."/>
        </authorList>
    </citation>
    <scope>NUCLEOTIDE SEQUENCE [LARGE SCALE GENOMIC DNA]</scope>
    <source>
        <strain evidence="4 5">AF060A6</strain>
    </source>
</reference>